<dbReference type="InterPro" id="IPR009387">
    <property type="entry name" value="HigB-2"/>
</dbReference>
<protein>
    <recommendedName>
        <fullName evidence="3">Addiction module toxin RelE</fullName>
    </recommendedName>
</protein>
<evidence type="ECO:0000313" key="2">
    <source>
        <dbReference type="Proteomes" id="UP000186074"/>
    </source>
</evidence>
<dbReference type="STRING" id="1850254.LPB137_13890"/>
<dbReference type="InterPro" id="IPR035093">
    <property type="entry name" value="RelE/ParE_toxin_dom_sf"/>
</dbReference>
<dbReference type="KEGG" id="alp:LPB137_13890"/>
<dbReference type="RefSeq" id="WP_076089094.1">
    <property type="nucleotide sequence ID" value="NZ_CP019070.1"/>
</dbReference>
<gene>
    <name evidence="1" type="ORF">LPB137_13890</name>
</gene>
<dbReference type="Proteomes" id="UP000186074">
    <property type="component" value="Chromosome"/>
</dbReference>
<dbReference type="OrthoDB" id="197283at2"/>
<dbReference type="PIRSF" id="PIRSF039032">
    <property type="entry name" value="HigB-2"/>
    <property type="match status" value="1"/>
</dbReference>
<evidence type="ECO:0008006" key="3">
    <source>
        <dbReference type="Google" id="ProtNLM"/>
    </source>
</evidence>
<organism evidence="1 2">
    <name type="scientific">Poseidonibacter parvus</name>
    <dbReference type="NCBI Taxonomy" id="1850254"/>
    <lineage>
        <taxon>Bacteria</taxon>
        <taxon>Pseudomonadati</taxon>
        <taxon>Campylobacterota</taxon>
        <taxon>Epsilonproteobacteria</taxon>
        <taxon>Campylobacterales</taxon>
        <taxon>Arcobacteraceae</taxon>
        <taxon>Poseidonibacter</taxon>
    </lineage>
</organism>
<keyword evidence="2" id="KW-1185">Reference proteome</keyword>
<reference evidence="1 2" key="1">
    <citation type="submission" date="2017-01" db="EMBL/GenBank/DDBJ databases">
        <title>Genome sequencing of Arcobacter sp. LPB0137.</title>
        <authorList>
            <person name="Lee G.-W."/>
            <person name="Yi H."/>
        </authorList>
    </citation>
    <scope>NUCLEOTIDE SEQUENCE [LARGE SCALE GENOMIC DNA]</scope>
    <source>
        <strain evidence="1 2">LPB0137</strain>
    </source>
</reference>
<proteinExistence type="predicted"/>
<dbReference type="EMBL" id="CP019070">
    <property type="protein sequence ID" value="APW66874.1"/>
    <property type="molecule type" value="Genomic_DNA"/>
</dbReference>
<dbReference type="AlphaFoldDB" id="A0A1P8KQN8"/>
<dbReference type="SUPFAM" id="SSF143011">
    <property type="entry name" value="RelE-like"/>
    <property type="match status" value="1"/>
</dbReference>
<sequence length="109" mass="12733">MNLKIISLESFKKDVKKLYKKNKKLPSDLKTLNEVLNENPKAGIELTSDLYKIRLENSSSKVGKSGVFRIIYYYIDKDENLYLLKIYSKTETPNIKEEVLIKILNEQMS</sequence>
<name>A0A1P8KQN8_9BACT</name>
<accession>A0A1P8KQN8</accession>
<evidence type="ECO:0000313" key="1">
    <source>
        <dbReference type="EMBL" id="APW66874.1"/>
    </source>
</evidence>